<dbReference type="EC" id="5.2.1.8" evidence="1"/>
<keyword evidence="2" id="KW-0697">Rotamase</keyword>
<feature type="domain" description="PPIase cyclophilin-type" evidence="4">
    <location>
        <begin position="189"/>
        <end position="223"/>
    </location>
</feature>
<dbReference type="PANTHER" id="PTHR43246">
    <property type="entry name" value="PEPTIDYL-PROLYL CIS-TRANS ISOMERASE CYP38, CHLOROPLASTIC"/>
    <property type="match status" value="1"/>
</dbReference>
<name>A0A9W7L649_9STRA</name>
<evidence type="ECO:0000313" key="6">
    <source>
        <dbReference type="Proteomes" id="UP001165082"/>
    </source>
</evidence>
<dbReference type="Gene3D" id="2.40.100.10">
    <property type="entry name" value="Cyclophilin-like"/>
    <property type="match status" value="2"/>
</dbReference>
<accession>A0A9W7L649</accession>
<dbReference type="EMBL" id="BRXZ01007718">
    <property type="protein sequence ID" value="GMI32878.1"/>
    <property type="molecule type" value="Genomic_DNA"/>
</dbReference>
<dbReference type="Pfam" id="PF00160">
    <property type="entry name" value="Pro_isomerase"/>
    <property type="match status" value="1"/>
</dbReference>
<evidence type="ECO:0000256" key="2">
    <source>
        <dbReference type="ARBA" id="ARBA00023110"/>
    </source>
</evidence>
<evidence type="ECO:0000259" key="4">
    <source>
        <dbReference type="Pfam" id="PF00160"/>
    </source>
</evidence>
<comment type="caution">
    <text evidence="5">The sequence shown here is derived from an EMBL/GenBank/DDBJ whole genome shotgun (WGS) entry which is preliminary data.</text>
</comment>
<proteinExistence type="predicted"/>
<keyword evidence="3" id="KW-0413">Isomerase</keyword>
<dbReference type="OrthoDB" id="1735926at2759"/>
<keyword evidence="6" id="KW-1185">Reference proteome</keyword>
<dbReference type="InterPro" id="IPR029000">
    <property type="entry name" value="Cyclophilin-like_dom_sf"/>
</dbReference>
<reference evidence="5" key="1">
    <citation type="submission" date="2022-07" db="EMBL/GenBank/DDBJ databases">
        <title>Genome analysis of Parmales, a sister group of diatoms, reveals the evolutionary specialization of diatoms from phago-mixotrophs to photoautotrophs.</title>
        <authorList>
            <person name="Ban H."/>
            <person name="Sato S."/>
            <person name="Yoshikawa S."/>
            <person name="Kazumasa Y."/>
            <person name="Nakamura Y."/>
            <person name="Ichinomiya M."/>
            <person name="Saitoh K."/>
            <person name="Sato N."/>
            <person name="Blanc-Mathieu R."/>
            <person name="Endo H."/>
            <person name="Kuwata A."/>
            <person name="Ogata H."/>
        </authorList>
    </citation>
    <scope>NUCLEOTIDE SEQUENCE</scope>
</reference>
<dbReference type="Proteomes" id="UP001165082">
    <property type="component" value="Unassembled WGS sequence"/>
</dbReference>
<organism evidence="5 6">
    <name type="scientific">Triparma retinervis</name>
    <dbReference type="NCBI Taxonomy" id="2557542"/>
    <lineage>
        <taxon>Eukaryota</taxon>
        <taxon>Sar</taxon>
        <taxon>Stramenopiles</taxon>
        <taxon>Ochrophyta</taxon>
        <taxon>Bolidophyceae</taxon>
        <taxon>Parmales</taxon>
        <taxon>Triparmaceae</taxon>
        <taxon>Triparma</taxon>
    </lineage>
</organism>
<evidence type="ECO:0000313" key="5">
    <source>
        <dbReference type="EMBL" id="GMI32878.1"/>
    </source>
</evidence>
<evidence type="ECO:0000256" key="3">
    <source>
        <dbReference type="ARBA" id="ARBA00023235"/>
    </source>
</evidence>
<feature type="non-terminal residue" evidence="5">
    <location>
        <position position="1"/>
    </location>
</feature>
<dbReference type="InterPro" id="IPR002130">
    <property type="entry name" value="Cyclophilin-type_PPIase_dom"/>
</dbReference>
<gene>
    <name evidence="5" type="ORF">TrRE_jg13335</name>
</gene>
<dbReference type="GO" id="GO:0003755">
    <property type="term" value="F:peptidyl-prolyl cis-trans isomerase activity"/>
    <property type="evidence" value="ECO:0007669"/>
    <property type="project" value="UniProtKB-KW"/>
</dbReference>
<dbReference type="InterPro" id="IPR044665">
    <property type="entry name" value="E_coli_cyclophilin_A-like"/>
</dbReference>
<sequence>ELSLQTISSELNLLKTLPSFYTNNVLSSTASQLVSLKDIQGAELSAELSHLWSRRAKHSLSLLKYFDAKRSSLEPVFNENDSTMVTILKSTRGESLLSDLRSQIFLLIAEVDSQDEAAVENRIRSCLFLLGEIGELLNNKFPWADDIPTEGTETLPRLCGRAKVTFAIQRPANTKLPLLSALLPATTMTPLGNITIVADGFTAPLTAGNFVDLARRGFYTGIPVREKPKRVGDIGMNSPAVVAFNHPDRKRNGGSSEFFFLTKKTLPLGQAMDGNYAPFGFIVEGFDLANSLLPGDVITSTTIDEWGLAGLEKKEVEFSEFSLPTQIESLFGADDPTP</sequence>
<dbReference type="SUPFAM" id="SSF50891">
    <property type="entry name" value="Cyclophilin-like"/>
    <property type="match status" value="1"/>
</dbReference>
<protein>
    <recommendedName>
        <fullName evidence="1">peptidylprolyl isomerase</fullName>
        <ecNumber evidence="1">5.2.1.8</ecNumber>
    </recommendedName>
</protein>
<dbReference type="AlphaFoldDB" id="A0A9W7L649"/>
<evidence type="ECO:0000256" key="1">
    <source>
        <dbReference type="ARBA" id="ARBA00013194"/>
    </source>
</evidence>